<organism evidence="5 6">
    <name type="scientific">Luteimicrobium xylanilyticum</name>
    <dbReference type="NCBI Taxonomy" id="1133546"/>
    <lineage>
        <taxon>Bacteria</taxon>
        <taxon>Bacillati</taxon>
        <taxon>Actinomycetota</taxon>
        <taxon>Actinomycetes</taxon>
        <taxon>Micrococcales</taxon>
        <taxon>Luteimicrobium</taxon>
    </lineage>
</organism>
<reference evidence="5 6" key="1">
    <citation type="submission" date="2019-10" db="EMBL/GenBank/DDBJ databases">
        <title>Genome sequence of Luteimicrobium xylanilyticum HY-24.</title>
        <authorList>
            <person name="Kim D.Y."/>
            <person name="Park H.-Y."/>
        </authorList>
    </citation>
    <scope>NUCLEOTIDE SEQUENCE [LARGE SCALE GENOMIC DNA]</scope>
    <source>
        <strain evidence="5 6">HY-24</strain>
    </source>
</reference>
<dbReference type="Gene3D" id="2.60.120.260">
    <property type="entry name" value="Galactose-binding domain-like"/>
    <property type="match status" value="1"/>
</dbReference>
<dbReference type="RefSeq" id="WP_153021858.1">
    <property type="nucleotide sequence ID" value="NZ_BAABIH010000013.1"/>
</dbReference>
<dbReference type="PANTHER" id="PTHR22946">
    <property type="entry name" value="DIENELACTONE HYDROLASE DOMAIN-CONTAINING PROTEIN-RELATED"/>
    <property type="match status" value="1"/>
</dbReference>
<dbReference type="Pfam" id="PF08530">
    <property type="entry name" value="PepX_C"/>
    <property type="match status" value="1"/>
</dbReference>
<dbReference type="Pfam" id="PF02129">
    <property type="entry name" value="Peptidase_S15"/>
    <property type="match status" value="1"/>
</dbReference>
<dbReference type="GO" id="GO:0052689">
    <property type="term" value="F:carboxylic ester hydrolase activity"/>
    <property type="evidence" value="ECO:0007669"/>
    <property type="project" value="UniProtKB-ARBA"/>
</dbReference>
<comment type="similarity">
    <text evidence="1">Belongs to the AB hydrolase superfamily.</text>
</comment>
<evidence type="ECO:0000256" key="3">
    <source>
        <dbReference type="SAM" id="SignalP"/>
    </source>
</evidence>
<keyword evidence="2" id="KW-0378">Hydrolase</keyword>
<feature type="domain" description="Xaa-Pro dipeptidyl-peptidase C-terminal" evidence="4">
    <location>
        <begin position="382"/>
        <end position="612"/>
    </location>
</feature>
<proteinExistence type="inferred from homology"/>
<dbReference type="AlphaFoldDB" id="A0A5P9Q6A6"/>
<dbReference type="OrthoDB" id="9804819at2"/>
<dbReference type="InterPro" id="IPR000383">
    <property type="entry name" value="Xaa-Pro-like_dom"/>
</dbReference>
<dbReference type="InterPro" id="IPR008979">
    <property type="entry name" value="Galactose-bd-like_sf"/>
</dbReference>
<dbReference type="SUPFAM" id="SSF49785">
    <property type="entry name" value="Galactose-binding domain-like"/>
    <property type="match status" value="1"/>
</dbReference>
<evidence type="ECO:0000256" key="2">
    <source>
        <dbReference type="ARBA" id="ARBA00022801"/>
    </source>
</evidence>
<evidence type="ECO:0000256" key="1">
    <source>
        <dbReference type="ARBA" id="ARBA00008645"/>
    </source>
</evidence>
<dbReference type="SMART" id="SM00939">
    <property type="entry name" value="PepX_C"/>
    <property type="match status" value="1"/>
</dbReference>
<keyword evidence="3" id="KW-0732">Signal</keyword>
<dbReference type="InterPro" id="IPR029058">
    <property type="entry name" value="AB_hydrolase_fold"/>
</dbReference>
<feature type="chain" id="PRO_5039187892" description="Xaa-Pro dipeptidyl-peptidase C-terminal domain-containing protein" evidence="3">
    <location>
        <begin position="34"/>
        <end position="616"/>
    </location>
</feature>
<dbReference type="SUPFAM" id="SSF53474">
    <property type="entry name" value="alpha/beta-Hydrolases"/>
    <property type="match status" value="1"/>
</dbReference>
<evidence type="ECO:0000313" key="5">
    <source>
        <dbReference type="EMBL" id="QFU96928.1"/>
    </source>
</evidence>
<dbReference type="GO" id="GO:0008239">
    <property type="term" value="F:dipeptidyl-peptidase activity"/>
    <property type="evidence" value="ECO:0007669"/>
    <property type="project" value="InterPro"/>
</dbReference>
<dbReference type="InterPro" id="IPR050261">
    <property type="entry name" value="FrsA_esterase"/>
</dbReference>
<sequence>MPARPHRPSHHRTRTSLATTTALAAVLAVPALAGPAAASAAPYTVTTLHLAVTVGAAGTTTCDVVADLYVPTDAGPAHRVPAVLMTNGFGGSKDDQAAMAESFAAHDYVALSYSGLGFGGSTCPISMDDPDVDGRAASDLVSYLGGADDIAFTDAGHTHAAAPLDAVTLDPTALDGKEHAHDPRVGMLGGSYAGAVQLAAAAVDPRIDALVPMITWNDLSYALFPNSTAQTSGVTTSTPGAMKLHWTLGLGLAGMVTGTGKDDTSLLTSPGCDRFIQVVCPTLLTGVVQGYPTTTQRAALERVSPASYLAKVKAPTLLIQGEHDTLFNLNQAAATYATLHAQGTPVQMIWQQPGHSDASVVPGDWDSSALDPQTQYLTGRVFDWFAHYLRGDDVSTGPTFAYFRDWVHYTGISTPAYGTSDTFPVGTAKRYYLSSSQLVSGTGDVVKGAQSFVTAAGGLPTSVDPLDVFGDLVGGPAKAEADLPGTTAQWSSGALGSALDVAGSPSLHLTVSAPASVATQGLGPSGQLVLFAKLLDVAPDGTSTLVANQVAPARVPDVTKPFTVTLPAVVHRFEAGHQLRLVVAAGSANYRGGLFANLVTVRTGSTSQSLTLPVVG</sequence>
<feature type="signal peptide" evidence="3">
    <location>
        <begin position="1"/>
        <end position="33"/>
    </location>
</feature>
<dbReference type="KEGG" id="lxl:KDY119_00420"/>
<dbReference type="PANTHER" id="PTHR22946:SF9">
    <property type="entry name" value="POLYKETIDE TRANSFERASE AF380"/>
    <property type="match status" value="1"/>
</dbReference>
<accession>A0A5P9Q6A6</accession>
<dbReference type="Gene3D" id="3.40.50.1820">
    <property type="entry name" value="alpha/beta hydrolase"/>
    <property type="match status" value="2"/>
</dbReference>
<evidence type="ECO:0000259" key="4">
    <source>
        <dbReference type="SMART" id="SM00939"/>
    </source>
</evidence>
<dbReference type="Proteomes" id="UP000326702">
    <property type="component" value="Chromosome"/>
</dbReference>
<keyword evidence="6" id="KW-1185">Reference proteome</keyword>
<gene>
    <name evidence="5" type="ORF">KDY119_00420</name>
</gene>
<dbReference type="InterPro" id="IPR013736">
    <property type="entry name" value="Xaa-Pro_dipept_C"/>
</dbReference>
<evidence type="ECO:0000313" key="6">
    <source>
        <dbReference type="Proteomes" id="UP000326702"/>
    </source>
</evidence>
<dbReference type="EMBL" id="CP045529">
    <property type="protein sequence ID" value="QFU96928.1"/>
    <property type="molecule type" value="Genomic_DNA"/>
</dbReference>
<protein>
    <recommendedName>
        <fullName evidence="4">Xaa-Pro dipeptidyl-peptidase C-terminal domain-containing protein</fullName>
    </recommendedName>
</protein>
<name>A0A5P9Q6A6_9MICO</name>